<evidence type="ECO:0000256" key="1">
    <source>
        <dbReference type="ARBA" id="ARBA00022603"/>
    </source>
</evidence>
<reference evidence="6" key="1">
    <citation type="submission" date="2022-03" db="EMBL/GenBank/DDBJ databases">
        <title>Aurantimonas Liuensis sp. Nov., isolated from the hadal seawater of the Mariana Trench.</title>
        <authorList>
            <person name="Liu R."/>
        </authorList>
    </citation>
    <scope>NUCLEOTIDE SEQUENCE</scope>
    <source>
        <strain evidence="6">LRZ36</strain>
    </source>
</reference>
<dbReference type="GO" id="GO:0009086">
    <property type="term" value="P:methionine biosynthetic process"/>
    <property type="evidence" value="ECO:0007669"/>
    <property type="project" value="InterPro"/>
</dbReference>
<dbReference type="PANTHER" id="PTHR11103">
    <property type="entry name" value="SLR1189 PROTEIN"/>
    <property type="match status" value="1"/>
</dbReference>
<sequence length="311" mass="33424">MATRYTRAWDRLADGDVLVLDGGVSTELERRGVSMSDGVWSGRAALDAWEGIVDVHRAYIDVGAQIITANTYASSRLMLQSAGLGDQVAEINRRAIEAALTARERAGAADVLVAGSMSHMLPIPTGGYRLRDGDTPAADMMLAAFHELAAIHEDAGVDLLLLEMMSAPDRMAPMFEAVADTRLPVWCGQSAARNDDGAILSWHDRSVPFADIVAMAAGHDFDVMGIMHTSADLIADTLPLIREAHSGPLMAYPDAGYFEMPHWRFEDTITPARFAEFARAWREAGVQIIGGCCGLGPEHIAAIADMAGSTR</sequence>
<accession>A0A9X2KGN0</accession>
<evidence type="ECO:0000313" key="7">
    <source>
        <dbReference type="Proteomes" id="UP001155220"/>
    </source>
</evidence>
<comment type="cofactor">
    <cofactor evidence="3">
        <name>Zn(2+)</name>
        <dbReference type="ChEBI" id="CHEBI:29105"/>
    </cofactor>
    <text evidence="3">Binds 1 zinc ion per subunit.</text>
</comment>
<dbReference type="InterPro" id="IPR017226">
    <property type="entry name" value="BHMT-like"/>
</dbReference>
<evidence type="ECO:0000313" key="6">
    <source>
        <dbReference type="EMBL" id="MCP3056651.1"/>
    </source>
</evidence>
<gene>
    <name evidence="6" type="ORF">MJ956_16080</name>
</gene>
<evidence type="ECO:0000256" key="2">
    <source>
        <dbReference type="ARBA" id="ARBA00022679"/>
    </source>
</evidence>
<keyword evidence="3" id="KW-0862">Zinc</keyword>
<dbReference type="PANTHER" id="PTHR11103:SF18">
    <property type="entry name" value="SLR1189 PROTEIN"/>
    <property type="match status" value="1"/>
</dbReference>
<feature type="binding site" evidence="3">
    <location>
        <position position="292"/>
    </location>
    <ligand>
        <name>Zn(2+)</name>
        <dbReference type="ChEBI" id="CHEBI:29105"/>
    </ligand>
</feature>
<dbReference type="Proteomes" id="UP001155220">
    <property type="component" value="Unassembled WGS sequence"/>
</dbReference>
<dbReference type="PIRSF" id="PIRSF037505">
    <property type="entry name" value="Betaine_HMT"/>
    <property type="match status" value="1"/>
</dbReference>
<feature type="binding site" evidence="3">
    <location>
        <position position="293"/>
    </location>
    <ligand>
        <name>Zn(2+)</name>
        <dbReference type="ChEBI" id="CHEBI:29105"/>
    </ligand>
</feature>
<dbReference type="GO" id="GO:0008270">
    <property type="term" value="F:zinc ion binding"/>
    <property type="evidence" value="ECO:0007669"/>
    <property type="project" value="InterPro"/>
</dbReference>
<evidence type="ECO:0000256" key="4">
    <source>
        <dbReference type="PROSITE-ProRule" id="PRU00333"/>
    </source>
</evidence>
<evidence type="ECO:0000259" key="5">
    <source>
        <dbReference type="PROSITE" id="PS50970"/>
    </source>
</evidence>
<evidence type="ECO:0000256" key="3">
    <source>
        <dbReference type="PIRSR" id="PIRSR037505-2"/>
    </source>
</evidence>
<keyword evidence="1" id="KW-0489">Methyltransferase</keyword>
<dbReference type="GO" id="GO:0008168">
    <property type="term" value="F:methyltransferase activity"/>
    <property type="evidence" value="ECO:0007669"/>
    <property type="project" value="UniProtKB-KW"/>
</dbReference>
<dbReference type="AlphaFoldDB" id="A0A9X2KGN0"/>
<dbReference type="PROSITE" id="PS50970">
    <property type="entry name" value="HCY"/>
    <property type="match status" value="1"/>
</dbReference>
<comment type="caution">
    <text evidence="6">The sequence shown here is derived from an EMBL/GenBank/DDBJ whole genome shotgun (WGS) entry which is preliminary data.</text>
</comment>
<comment type="caution">
    <text evidence="4">Lacks conserved residue(s) required for the propagation of feature annotation.</text>
</comment>
<proteinExistence type="predicted"/>
<keyword evidence="2" id="KW-0808">Transferase</keyword>
<dbReference type="GO" id="GO:0032259">
    <property type="term" value="P:methylation"/>
    <property type="evidence" value="ECO:0007669"/>
    <property type="project" value="UniProtKB-KW"/>
</dbReference>
<protein>
    <submittedName>
        <fullName evidence="6">Homocysteine S-methyltransferase family protein</fullName>
    </submittedName>
</protein>
<dbReference type="RefSeq" id="WP_253965454.1">
    <property type="nucleotide sequence ID" value="NZ_JALHBS010000104.1"/>
</dbReference>
<dbReference type="InterPro" id="IPR036589">
    <property type="entry name" value="HCY_dom_sf"/>
</dbReference>
<name>A0A9X2KGN0_9HYPH</name>
<dbReference type="Gene3D" id="3.20.20.330">
    <property type="entry name" value="Homocysteine-binding-like domain"/>
    <property type="match status" value="1"/>
</dbReference>
<organism evidence="6 7">
    <name type="scientific">Aurantimonas marianensis</name>
    <dbReference type="NCBI Taxonomy" id="2920428"/>
    <lineage>
        <taxon>Bacteria</taxon>
        <taxon>Pseudomonadati</taxon>
        <taxon>Pseudomonadota</taxon>
        <taxon>Alphaproteobacteria</taxon>
        <taxon>Hyphomicrobiales</taxon>
        <taxon>Aurantimonadaceae</taxon>
        <taxon>Aurantimonas</taxon>
    </lineage>
</organism>
<keyword evidence="3" id="KW-0479">Metal-binding</keyword>
<dbReference type="InterPro" id="IPR003726">
    <property type="entry name" value="HCY_dom"/>
</dbReference>
<feature type="domain" description="Hcy-binding" evidence="5">
    <location>
        <begin position="6"/>
        <end position="307"/>
    </location>
</feature>
<dbReference type="EMBL" id="JALHBS010000104">
    <property type="protein sequence ID" value="MCP3056651.1"/>
    <property type="molecule type" value="Genomic_DNA"/>
</dbReference>
<keyword evidence="7" id="KW-1185">Reference proteome</keyword>
<dbReference type="SUPFAM" id="SSF82282">
    <property type="entry name" value="Homocysteine S-methyltransferase"/>
    <property type="match status" value="1"/>
</dbReference>
<dbReference type="Pfam" id="PF02574">
    <property type="entry name" value="S-methyl_trans"/>
    <property type="match status" value="1"/>
</dbReference>